<reference evidence="1" key="1">
    <citation type="submission" date="2023-04" db="EMBL/GenBank/DDBJ databases">
        <title>Draft Genome sequencing of Naganishia species isolated from polar environments using Oxford Nanopore Technology.</title>
        <authorList>
            <person name="Leo P."/>
            <person name="Venkateswaran K."/>
        </authorList>
    </citation>
    <scope>NUCLEOTIDE SEQUENCE</scope>
    <source>
        <strain evidence="1">MNA-CCFEE 5261</strain>
    </source>
</reference>
<protein>
    <submittedName>
        <fullName evidence="1">Uncharacterized protein</fullName>
    </submittedName>
</protein>
<dbReference type="Proteomes" id="UP001241377">
    <property type="component" value="Unassembled WGS sequence"/>
</dbReference>
<comment type="caution">
    <text evidence="1">The sequence shown here is derived from an EMBL/GenBank/DDBJ whole genome shotgun (WGS) entry which is preliminary data.</text>
</comment>
<sequence length="1089" mass="119422">MDPYQALTIALSQPADSPSQAAALQAATQVFEAHPQQIEHICLPLLDAIKGNPDSTLKRWVLQIVAYAVGRSHLLYETKLSIAEKLLPALNVIVPDMSAPIVTKLATQVAACIYPLIYRSVATSTITPETQPKSQQIWSTMTQVKTMIIAYALAISIDPASLGQPREINPGLRVQSWKFVQKVICIGTRGNNFEPRDRNDIGLELCPVDHPIIRHGDLEIEAQQMAEQLAETLKRTAPNLANSLIQALHEWSPDSMLASRIPASQIRSVEKTLKIDAQQKQSERVIIALREEKAARHAKILQRAQEEAQLAAKRALDQSGGEVTGSPQAKRARVRSPSAPLEVPKSEADIQAAGSSLASGRPPFGKLGGGIGEHFDSTSLGFELATDLLIASLNAIDAQTLTSVMHDARRNIASQTSPVMSALRTALGSQHSANITDLASLPNGVMPSRLREDEPDDMLLDPNDEDSAIPSAAELAKVQQEYDIKDEDLHIEDPLNVLGDEEEADLILEVSPDAPEEEADLVEDEVMPFHFANFTLPKPTPLSEEARQRLMISAIQRIYSGGQHVGEKYASDTNTFIGSEDQESSLPAGSAVTAKDVYVLLLARLSSRGLQPGMASTTLETENNERDEKIRQSICDFVLKDFVNRVKLASVWLNEEWYNANLSNVEANQSSSYDTWLSKVLSAVTSSVGNEDNTLVEFLLDLPELTPGVLASIRRLAENVDSAIAGVTTLRDIINLRPPARDAALQILLDLTTHPGKFVIRIIALEAPKVEDEEVEEGEEEEEPVESTYVPAKLELPLSEGVIQQHVELLLALSVRNADLLETIFSVYQRLDESIQDSLNTILTPLIRSLGPNHAKLLGILRHFPAGAEKLALRIMTILTPDNNASPGLVATVKGLLTERQLDPRFLIPIAGEMDKAELYRYLPSMVSILCGKAPERDLIKQVFRKIVFVPDRRLLSTNEVRQNMQDQMLAADLLVLLHQEQATIGLQPAIEAIDVCFSMTDLFPSEVFAVVMQRIIDSTSLPMLFMRTLKEIIDKQPEMKPGLWQYVLAKNGPVKAQSYAELFGVAPQSNAGLPASDTNAPQAIPSFS</sequence>
<organism evidence="1 2">
    <name type="scientific">Naganishia cerealis</name>
    <dbReference type="NCBI Taxonomy" id="610337"/>
    <lineage>
        <taxon>Eukaryota</taxon>
        <taxon>Fungi</taxon>
        <taxon>Dikarya</taxon>
        <taxon>Basidiomycota</taxon>
        <taxon>Agaricomycotina</taxon>
        <taxon>Tremellomycetes</taxon>
        <taxon>Filobasidiales</taxon>
        <taxon>Filobasidiaceae</taxon>
        <taxon>Naganishia</taxon>
    </lineage>
</organism>
<evidence type="ECO:0000313" key="1">
    <source>
        <dbReference type="EMBL" id="KAJ9105167.1"/>
    </source>
</evidence>
<keyword evidence="2" id="KW-1185">Reference proteome</keyword>
<name>A0ACC2W3E0_9TREE</name>
<dbReference type="EMBL" id="JASBWR010000035">
    <property type="protein sequence ID" value="KAJ9105167.1"/>
    <property type="molecule type" value="Genomic_DNA"/>
</dbReference>
<accession>A0ACC2W3E0</accession>
<evidence type="ECO:0000313" key="2">
    <source>
        <dbReference type="Proteomes" id="UP001241377"/>
    </source>
</evidence>
<gene>
    <name evidence="1" type="ORF">QFC19_003627</name>
</gene>
<proteinExistence type="predicted"/>